<evidence type="ECO:0000256" key="1">
    <source>
        <dbReference type="SAM" id="MobiDB-lite"/>
    </source>
</evidence>
<feature type="region of interest" description="Disordered" evidence="1">
    <location>
        <begin position="403"/>
        <end position="462"/>
    </location>
</feature>
<accession>A0ABR1X4R8</accession>
<dbReference type="EMBL" id="JAQQWN010000004">
    <property type="protein sequence ID" value="KAK8090388.1"/>
    <property type="molecule type" value="Genomic_DNA"/>
</dbReference>
<feature type="compositionally biased region" description="Acidic residues" evidence="1">
    <location>
        <begin position="411"/>
        <end position="444"/>
    </location>
</feature>
<evidence type="ECO:0000313" key="2">
    <source>
        <dbReference type="EMBL" id="KAK8090388.1"/>
    </source>
</evidence>
<evidence type="ECO:0000313" key="3">
    <source>
        <dbReference type="Proteomes" id="UP001433268"/>
    </source>
</evidence>
<organism evidence="2 3">
    <name type="scientific">Apiospora hydei</name>
    <dbReference type="NCBI Taxonomy" id="1337664"/>
    <lineage>
        <taxon>Eukaryota</taxon>
        <taxon>Fungi</taxon>
        <taxon>Dikarya</taxon>
        <taxon>Ascomycota</taxon>
        <taxon>Pezizomycotina</taxon>
        <taxon>Sordariomycetes</taxon>
        <taxon>Xylariomycetidae</taxon>
        <taxon>Amphisphaeriales</taxon>
        <taxon>Apiosporaceae</taxon>
        <taxon>Apiospora</taxon>
    </lineage>
</organism>
<dbReference type="GeneID" id="92042724"/>
<gene>
    <name evidence="2" type="ORF">PG997_005349</name>
</gene>
<keyword evidence="3" id="KW-1185">Reference proteome</keyword>
<dbReference type="Proteomes" id="UP001433268">
    <property type="component" value="Unassembled WGS sequence"/>
</dbReference>
<protein>
    <submittedName>
        <fullName evidence="2">Uncharacterized protein</fullName>
    </submittedName>
</protein>
<comment type="caution">
    <text evidence="2">The sequence shown here is derived from an EMBL/GenBank/DDBJ whole genome shotgun (WGS) entry which is preliminary data.</text>
</comment>
<name>A0ABR1X4R8_9PEZI</name>
<proteinExistence type="predicted"/>
<sequence length="490" mass="55086">MQKAVAKSLGSLFSTLVDKADLFRALRDTEIFWGTVAVNWDGPAHAELTTGDTQFVTDTYVRARRAVTGSSKKSKSGRNQETSSLMEAVDAWIEIADEVRALGPQPAYNVTIRQHPATVASQQLADLALSANTRVWPPKYLNAQECAWVADSHASWQLSDHADSFPFEGRIDESDIPTIPNSLTYPQDVKLFLCWASMARFNPSESKVAVFMAPIAFMDEDDRKDNYVATGSLSKRMATISDFFDYALEMLDNQGRELNDRCLRHGLGLALRRTPDSDSRAAGYQFILYEPERDNLNRQPRQPRTADADHDELVANLHEWREEVELVADKKLSAEFAELWWGGKQPALLREEYGTAPGDSVSHVAAWVFDAVSGRFPAFEASVDELEGVWGYDMVDTLHDSEAVKKKAREDEGDGDDEEEEDSFDDQEQEYEEDEYAEESEEIAYLDSEYHPGRPVTSTESYFEGYTKFPSPTIKIRGKIAIVKRATVVV</sequence>
<dbReference type="RefSeq" id="XP_066673282.1">
    <property type="nucleotide sequence ID" value="XM_066809664.1"/>
</dbReference>
<reference evidence="2 3" key="1">
    <citation type="submission" date="2023-01" db="EMBL/GenBank/DDBJ databases">
        <title>Analysis of 21 Apiospora genomes using comparative genomics revels a genus with tremendous synthesis potential of carbohydrate active enzymes and secondary metabolites.</title>
        <authorList>
            <person name="Sorensen T."/>
        </authorList>
    </citation>
    <scope>NUCLEOTIDE SEQUENCE [LARGE SCALE GENOMIC DNA]</scope>
    <source>
        <strain evidence="2 3">CBS 114990</strain>
    </source>
</reference>